<evidence type="ECO:0000313" key="2">
    <source>
        <dbReference type="Proteomes" id="UP000092382"/>
    </source>
</evidence>
<gene>
    <name evidence="1" type="ORF">AN481_16670</name>
</gene>
<dbReference type="PATRIC" id="fig|1710894.3.peg.1931"/>
<reference evidence="1 2" key="1">
    <citation type="submission" date="2015-09" db="EMBL/GenBank/DDBJ databases">
        <title>Whole genome shotgun sequence assembly of Aphanizomenon flos-aquae UKL13.</title>
        <authorList>
            <person name="Driscoll C."/>
        </authorList>
    </citation>
    <scope>NUCLEOTIDE SEQUENCE [LARGE SCALE GENOMIC DNA]</scope>
    <source>
        <strain evidence="1">MDT13</strain>
    </source>
</reference>
<dbReference type="Gene3D" id="2.60.40.2870">
    <property type="match status" value="1"/>
</dbReference>
<comment type="caution">
    <text evidence="1">The sequence shown here is derived from an EMBL/GenBank/DDBJ whole genome shotgun (WGS) entry which is preliminary data.</text>
</comment>
<dbReference type="AlphaFoldDB" id="A0A1B7VM91"/>
<dbReference type="InterPro" id="IPR032624">
    <property type="entry name" value="DUF4879"/>
</dbReference>
<evidence type="ECO:0000313" key="1">
    <source>
        <dbReference type="EMBL" id="OBQ21059.1"/>
    </source>
</evidence>
<name>A0A1B7VM91_APHFL</name>
<sequence>MFLKRHTIIGAILGLSTIGISVAGMEQAISAPAPALSQVKVIGVISSKYPNWESIPQGNLSTQQDHGGPQLCVQTQEVGYGTNQIAQFNGNRLTERSSAPTLGAGRVVTGWTRVWCYQGSFTSGSFTFQATSINFPRNTLSTRLYIR</sequence>
<dbReference type="Pfam" id="PF16219">
    <property type="entry name" value="DUF4879"/>
    <property type="match status" value="1"/>
</dbReference>
<dbReference type="EMBL" id="LJOY01000071">
    <property type="protein sequence ID" value="OBQ21059.1"/>
    <property type="molecule type" value="Genomic_DNA"/>
</dbReference>
<protein>
    <recommendedName>
        <fullName evidence="3">DUF4879 domain-containing protein</fullName>
    </recommendedName>
</protein>
<evidence type="ECO:0008006" key="3">
    <source>
        <dbReference type="Google" id="ProtNLM"/>
    </source>
</evidence>
<proteinExistence type="predicted"/>
<accession>A0A1B7VM91</accession>
<dbReference type="Proteomes" id="UP000092382">
    <property type="component" value="Unassembled WGS sequence"/>
</dbReference>
<organism evidence="1 2">
    <name type="scientific">Aphanizomenon flos-aquae LD13</name>
    <dbReference type="NCBI Taxonomy" id="1710894"/>
    <lineage>
        <taxon>Bacteria</taxon>
        <taxon>Bacillati</taxon>
        <taxon>Cyanobacteriota</taxon>
        <taxon>Cyanophyceae</taxon>
        <taxon>Nostocales</taxon>
        <taxon>Aphanizomenonaceae</taxon>
        <taxon>Aphanizomenon</taxon>
    </lineage>
</organism>